<dbReference type="AlphaFoldDB" id="A0AAV5A650"/>
<keyword evidence="4" id="KW-1185">Reference proteome</keyword>
<protein>
    <recommendedName>
        <fullName evidence="2">T6SS Phospholipase effector Tle1-like catalytic domain-containing protein</fullName>
    </recommendedName>
</protein>
<dbReference type="EMBL" id="BPWL01000003">
    <property type="protein sequence ID" value="GJJ08046.1"/>
    <property type="molecule type" value="Genomic_DNA"/>
</dbReference>
<evidence type="ECO:0000256" key="1">
    <source>
        <dbReference type="SAM" id="MobiDB-lite"/>
    </source>
</evidence>
<name>A0AAV5A650_9AGAM</name>
<organism evidence="3 4">
    <name type="scientific">Clathrus columnatus</name>
    <dbReference type="NCBI Taxonomy" id="1419009"/>
    <lineage>
        <taxon>Eukaryota</taxon>
        <taxon>Fungi</taxon>
        <taxon>Dikarya</taxon>
        <taxon>Basidiomycota</taxon>
        <taxon>Agaricomycotina</taxon>
        <taxon>Agaricomycetes</taxon>
        <taxon>Phallomycetidae</taxon>
        <taxon>Phallales</taxon>
        <taxon>Clathraceae</taxon>
        <taxon>Clathrus</taxon>
    </lineage>
</organism>
<dbReference type="PANTHER" id="PTHR33840">
    <property type="match status" value="1"/>
</dbReference>
<dbReference type="Proteomes" id="UP001050691">
    <property type="component" value="Unassembled WGS sequence"/>
</dbReference>
<dbReference type="PANTHER" id="PTHR33840:SF2">
    <property type="entry name" value="TLE1 PHOSPHOLIPASE DOMAIN-CONTAINING PROTEIN"/>
    <property type="match status" value="1"/>
</dbReference>
<evidence type="ECO:0000313" key="4">
    <source>
        <dbReference type="Proteomes" id="UP001050691"/>
    </source>
</evidence>
<sequence length="457" mass="51475">MSSMKSPIIGPRTLVLCFDGTDEQFQNTNVIKLFSLLEKDSDEQLVYYQPGIGTYAAPGVMAGIRKWFAKLADQAVAWYLDIHVMRGSVLPSTFILTCVNCLNQVMGGYSFLMQNYRQGDRICLIGFSRGAYTARALAGMVHKVKQVGFAYNIYKQTGKTNVNLATDFRQTFSKPIPIDFVGCWDTISSVGLLFSKHFPFTIGNSSIKYFRHALSLDEHRARFQPNLYHRVSPSAKAARKDPEHSSYPEKSPTSPGPETDVLEVWFPGCHTDIGGGTTPSPKLGSNTPSLSDITLHWMIRQMVITQCGVIFNNDSLTAAGIPLSMLSTTASDKNALIEMRNTDKKVLMDDDSSSLPSPLYSPAAAKEDARDAIQPLHDSLKTTPVWWILEIFPFVLSWQDESGVWHRDWRWNLGRPRRIYSPVVNLHITVRERMEDESLKYTPRAVWKNKPDAVWCY</sequence>
<feature type="region of interest" description="Disordered" evidence="1">
    <location>
        <begin position="233"/>
        <end position="258"/>
    </location>
</feature>
<gene>
    <name evidence="3" type="ORF">Clacol_002253</name>
</gene>
<accession>A0AAV5A650</accession>
<feature type="domain" description="T6SS Phospholipase effector Tle1-like catalytic" evidence="2">
    <location>
        <begin position="101"/>
        <end position="301"/>
    </location>
</feature>
<proteinExistence type="predicted"/>
<dbReference type="Pfam" id="PF09994">
    <property type="entry name" value="T6SS_Tle1-like_cat"/>
    <property type="match status" value="2"/>
</dbReference>
<feature type="domain" description="T6SS Phospholipase effector Tle1-like catalytic" evidence="2">
    <location>
        <begin position="12"/>
        <end position="86"/>
    </location>
</feature>
<feature type="compositionally biased region" description="Basic and acidic residues" evidence="1">
    <location>
        <begin position="238"/>
        <end position="247"/>
    </location>
</feature>
<reference evidence="3" key="1">
    <citation type="submission" date="2021-10" db="EMBL/GenBank/DDBJ databases">
        <title>De novo Genome Assembly of Clathrus columnatus (Basidiomycota, Fungi) Using Illumina and Nanopore Sequence Data.</title>
        <authorList>
            <person name="Ogiso-Tanaka E."/>
            <person name="Itagaki H."/>
            <person name="Hosoya T."/>
            <person name="Hosaka K."/>
        </authorList>
    </citation>
    <scope>NUCLEOTIDE SEQUENCE</scope>
    <source>
        <strain evidence="3">MO-923</strain>
    </source>
</reference>
<comment type="caution">
    <text evidence="3">The sequence shown here is derived from an EMBL/GenBank/DDBJ whole genome shotgun (WGS) entry which is preliminary data.</text>
</comment>
<evidence type="ECO:0000313" key="3">
    <source>
        <dbReference type="EMBL" id="GJJ08046.1"/>
    </source>
</evidence>
<dbReference type="SUPFAM" id="SSF53474">
    <property type="entry name" value="alpha/beta-Hydrolases"/>
    <property type="match status" value="1"/>
</dbReference>
<dbReference type="InterPro" id="IPR029058">
    <property type="entry name" value="AB_hydrolase_fold"/>
</dbReference>
<dbReference type="InterPro" id="IPR018712">
    <property type="entry name" value="Tle1-like_cat"/>
</dbReference>
<evidence type="ECO:0000259" key="2">
    <source>
        <dbReference type="Pfam" id="PF09994"/>
    </source>
</evidence>